<dbReference type="Pfam" id="PF02518">
    <property type="entry name" value="HATPase_c"/>
    <property type="match status" value="1"/>
</dbReference>
<dbReference type="InterPro" id="IPR003594">
    <property type="entry name" value="HATPase_dom"/>
</dbReference>
<dbReference type="KEGG" id="geo:Geob_2560"/>
<dbReference type="InterPro" id="IPR004358">
    <property type="entry name" value="Sig_transdc_His_kin-like_C"/>
</dbReference>
<feature type="coiled-coil region" evidence="9">
    <location>
        <begin position="115"/>
        <end position="152"/>
    </location>
</feature>
<keyword evidence="3" id="KW-0597">Phosphoprotein</keyword>
<protein>
    <recommendedName>
        <fullName evidence="2">histidine kinase</fullName>
        <ecNumber evidence="2">2.7.13.3</ecNumber>
    </recommendedName>
</protein>
<dbReference type="Pfam" id="PF00512">
    <property type="entry name" value="HisKA"/>
    <property type="match status" value="1"/>
</dbReference>
<keyword evidence="10" id="KW-1133">Transmembrane helix</keyword>
<evidence type="ECO:0000256" key="7">
    <source>
        <dbReference type="ARBA" id="ARBA00022840"/>
    </source>
</evidence>
<feature type="domain" description="Histidine kinase" evidence="11">
    <location>
        <begin position="161"/>
        <end position="369"/>
    </location>
</feature>
<name>B9M0Q8_GEODF</name>
<evidence type="ECO:0000256" key="9">
    <source>
        <dbReference type="SAM" id="Coils"/>
    </source>
</evidence>
<dbReference type="PANTHER" id="PTHR43065:SF10">
    <property type="entry name" value="PEROXIDE STRESS-ACTIVATED HISTIDINE KINASE MAK3"/>
    <property type="match status" value="1"/>
</dbReference>
<dbReference type="STRING" id="316067.Geob_2560"/>
<dbReference type="CDD" id="cd00082">
    <property type="entry name" value="HisKA"/>
    <property type="match status" value="1"/>
</dbReference>
<keyword evidence="6 12" id="KW-0418">Kinase</keyword>
<proteinExistence type="predicted"/>
<dbReference type="SMART" id="SM00388">
    <property type="entry name" value="HisKA"/>
    <property type="match status" value="1"/>
</dbReference>
<evidence type="ECO:0000256" key="5">
    <source>
        <dbReference type="ARBA" id="ARBA00022741"/>
    </source>
</evidence>
<keyword evidence="10" id="KW-0812">Transmembrane</keyword>
<evidence type="ECO:0000313" key="13">
    <source>
        <dbReference type="Proteomes" id="UP000007721"/>
    </source>
</evidence>
<keyword evidence="4" id="KW-0808">Transferase</keyword>
<dbReference type="SUPFAM" id="SSF47384">
    <property type="entry name" value="Homodimeric domain of signal transducing histidine kinase"/>
    <property type="match status" value="1"/>
</dbReference>
<evidence type="ECO:0000259" key="11">
    <source>
        <dbReference type="PROSITE" id="PS50109"/>
    </source>
</evidence>
<dbReference type="RefSeq" id="WP_012647640.1">
    <property type="nucleotide sequence ID" value="NC_011979.1"/>
</dbReference>
<dbReference type="AlphaFoldDB" id="B9M0Q8"/>
<dbReference type="InterPro" id="IPR005467">
    <property type="entry name" value="His_kinase_dom"/>
</dbReference>
<evidence type="ECO:0000313" key="12">
    <source>
        <dbReference type="EMBL" id="ACM20911.1"/>
    </source>
</evidence>
<dbReference type="Gene3D" id="1.10.287.130">
    <property type="match status" value="1"/>
</dbReference>
<keyword evidence="7" id="KW-0067">ATP-binding</keyword>
<evidence type="ECO:0000256" key="1">
    <source>
        <dbReference type="ARBA" id="ARBA00000085"/>
    </source>
</evidence>
<evidence type="ECO:0000256" key="6">
    <source>
        <dbReference type="ARBA" id="ARBA00022777"/>
    </source>
</evidence>
<evidence type="ECO:0000256" key="8">
    <source>
        <dbReference type="ARBA" id="ARBA00023012"/>
    </source>
</evidence>
<evidence type="ECO:0000256" key="4">
    <source>
        <dbReference type="ARBA" id="ARBA00022679"/>
    </source>
</evidence>
<dbReference type="SMART" id="SM00387">
    <property type="entry name" value="HATPase_c"/>
    <property type="match status" value="1"/>
</dbReference>
<dbReference type="Gene3D" id="3.30.565.10">
    <property type="entry name" value="Histidine kinase-like ATPase, C-terminal domain"/>
    <property type="match status" value="1"/>
</dbReference>
<evidence type="ECO:0000256" key="3">
    <source>
        <dbReference type="ARBA" id="ARBA00022553"/>
    </source>
</evidence>
<reference evidence="12 13" key="1">
    <citation type="submission" date="2009-01" db="EMBL/GenBank/DDBJ databases">
        <title>Complete sequence of Geobacter sp. FRC-32.</title>
        <authorList>
            <consortium name="US DOE Joint Genome Institute"/>
            <person name="Lucas S."/>
            <person name="Copeland A."/>
            <person name="Lapidus A."/>
            <person name="Glavina del Rio T."/>
            <person name="Dalin E."/>
            <person name="Tice H."/>
            <person name="Bruce D."/>
            <person name="Goodwin L."/>
            <person name="Pitluck S."/>
            <person name="Saunders E."/>
            <person name="Brettin T."/>
            <person name="Detter J.C."/>
            <person name="Han C."/>
            <person name="Larimer F."/>
            <person name="Land M."/>
            <person name="Hauser L."/>
            <person name="Kyrpides N."/>
            <person name="Ovchinnikova G."/>
            <person name="Kostka J."/>
            <person name="Richardson P."/>
        </authorList>
    </citation>
    <scope>NUCLEOTIDE SEQUENCE [LARGE SCALE GENOMIC DNA]</scope>
    <source>
        <strain evidence="13">DSM 22248 / JCM 15807 / FRC-32</strain>
    </source>
</reference>
<dbReference type="EC" id="2.7.13.3" evidence="2"/>
<accession>B9M0Q8</accession>
<dbReference type="PRINTS" id="PR00344">
    <property type="entry name" value="BCTRLSENSOR"/>
</dbReference>
<organism evidence="12 13">
    <name type="scientific">Geotalea daltonii (strain DSM 22248 / JCM 15807 / FRC-32)</name>
    <name type="common">Geobacter daltonii</name>
    <dbReference type="NCBI Taxonomy" id="316067"/>
    <lineage>
        <taxon>Bacteria</taxon>
        <taxon>Pseudomonadati</taxon>
        <taxon>Thermodesulfobacteriota</taxon>
        <taxon>Desulfuromonadia</taxon>
        <taxon>Geobacterales</taxon>
        <taxon>Geobacteraceae</taxon>
        <taxon>Geotalea</taxon>
    </lineage>
</organism>
<feature type="transmembrane region" description="Helical" evidence="10">
    <location>
        <begin position="14"/>
        <end position="32"/>
    </location>
</feature>
<comment type="catalytic activity">
    <reaction evidence="1">
        <text>ATP + protein L-histidine = ADP + protein N-phospho-L-histidine.</text>
        <dbReference type="EC" id="2.7.13.3"/>
    </reaction>
</comment>
<feature type="transmembrane region" description="Helical" evidence="10">
    <location>
        <begin position="44"/>
        <end position="71"/>
    </location>
</feature>
<evidence type="ECO:0000256" key="10">
    <source>
        <dbReference type="SAM" id="Phobius"/>
    </source>
</evidence>
<dbReference type="InterPro" id="IPR036097">
    <property type="entry name" value="HisK_dim/P_sf"/>
</dbReference>
<dbReference type="eggNOG" id="COG4191">
    <property type="taxonomic scope" value="Bacteria"/>
</dbReference>
<dbReference type="PROSITE" id="PS50109">
    <property type="entry name" value="HIS_KIN"/>
    <property type="match status" value="1"/>
</dbReference>
<dbReference type="InterPro" id="IPR036890">
    <property type="entry name" value="HATPase_C_sf"/>
</dbReference>
<keyword evidence="5" id="KW-0547">Nucleotide-binding</keyword>
<evidence type="ECO:0000256" key="2">
    <source>
        <dbReference type="ARBA" id="ARBA00012438"/>
    </source>
</evidence>
<dbReference type="SUPFAM" id="SSF55874">
    <property type="entry name" value="ATPase domain of HSP90 chaperone/DNA topoisomerase II/histidine kinase"/>
    <property type="match status" value="1"/>
</dbReference>
<dbReference type="PANTHER" id="PTHR43065">
    <property type="entry name" value="SENSOR HISTIDINE KINASE"/>
    <property type="match status" value="1"/>
</dbReference>
<keyword evidence="8" id="KW-0902">Two-component regulatory system</keyword>
<keyword evidence="10" id="KW-0472">Membrane</keyword>
<dbReference type="OrthoDB" id="9808844at2"/>
<keyword evidence="9" id="KW-0175">Coiled coil</keyword>
<gene>
    <name evidence="12" type="ordered locus">Geob_2560</name>
</gene>
<dbReference type="GO" id="GO:0005524">
    <property type="term" value="F:ATP binding"/>
    <property type="evidence" value="ECO:0007669"/>
    <property type="project" value="UniProtKB-KW"/>
</dbReference>
<dbReference type="EMBL" id="CP001390">
    <property type="protein sequence ID" value="ACM20911.1"/>
    <property type="molecule type" value="Genomic_DNA"/>
</dbReference>
<keyword evidence="13" id="KW-1185">Reference proteome</keyword>
<dbReference type="Proteomes" id="UP000007721">
    <property type="component" value="Chromosome"/>
</dbReference>
<dbReference type="InterPro" id="IPR003661">
    <property type="entry name" value="HisK_dim/P_dom"/>
</dbReference>
<sequence length="376" mass="41855">MQIQKLSITAFRPIILACFLVCISLLHYLTPLHLPYLHDIFQRLYYLPIILAALWFGLRGGLICSILVSIAYAPHLLFQWGGHLTLEMEKYLEIMLYNIVGGVTGLLSQRERERTVELQKTARGLEESYQKLQNQSERIIIIEEQLRRAEKLSTLGEMAAVLAHEIRNPLGSIRGTAEILKDDYKPGDPKQEFIDIQIKETERLNRVVEDFLHMARPQPADMQLCPIQEELETIVALLSNDARGRQISLVLKPASAPVIISADGEKLRQAFLNIIINSLQATPPGGSVTITTTPYEAGSCEICFRDSGPGIDAETMDRIFEPFFTTKPDGTGLGLAITKKIIESHGGTMQVESEVGHGTIVNVILPMQNASDGGLR</sequence>
<dbReference type="GO" id="GO:0000155">
    <property type="term" value="F:phosphorelay sensor kinase activity"/>
    <property type="evidence" value="ECO:0007669"/>
    <property type="project" value="InterPro"/>
</dbReference>
<dbReference type="HOGENOM" id="CLU_000445_114_39_7"/>